<feature type="region of interest" description="Disordered" evidence="6">
    <location>
        <begin position="302"/>
        <end position="435"/>
    </location>
</feature>
<evidence type="ECO:0000256" key="5">
    <source>
        <dbReference type="ARBA" id="ARBA00038359"/>
    </source>
</evidence>
<evidence type="ECO:0000256" key="2">
    <source>
        <dbReference type="ARBA" id="ARBA00022692"/>
    </source>
</evidence>
<dbReference type="InterPro" id="IPR049326">
    <property type="entry name" value="Rhodopsin_dom_fungi"/>
</dbReference>
<evidence type="ECO:0000259" key="8">
    <source>
        <dbReference type="Pfam" id="PF20684"/>
    </source>
</evidence>
<comment type="caution">
    <text evidence="9">The sequence shown here is derived from an EMBL/GenBank/DDBJ whole genome shotgun (WGS) entry which is preliminary data.</text>
</comment>
<evidence type="ECO:0000256" key="6">
    <source>
        <dbReference type="SAM" id="MobiDB-lite"/>
    </source>
</evidence>
<feature type="domain" description="Rhodopsin" evidence="8">
    <location>
        <begin position="34"/>
        <end position="276"/>
    </location>
</feature>
<comment type="subcellular location">
    <subcellularLocation>
        <location evidence="1">Membrane</location>
        <topology evidence="1">Multi-pass membrane protein</topology>
    </subcellularLocation>
</comment>
<dbReference type="PANTHER" id="PTHR33048:SF129">
    <property type="entry name" value="INTEGRAL MEMBRANE PROTEIN-RELATED"/>
    <property type="match status" value="1"/>
</dbReference>
<organism evidence="9 10">
    <name type="scientific">Madurella fahalii</name>
    <dbReference type="NCBI Taxonomy" id="1157608"/>
    <lineage>
        <taxon>Eukaryota</taxon>
        <taxon>Fungi</taxon>
        <taxon>Dikarya</taxon>
        <taxon>Ascomycota</taxon>
        <taxon>Pezizomycotina</taxon>
        <taxon>Sordariomycetes</taxon>
        <taxon>Sordariomycetidae</taxon>
        <taxon>Sordariales</taxon>
        <taxon>Sordariales incertae sedis</taxon>
        <taxon>Madurella</taxon>
    </lineage>
</organism>
<dbReference type="RefSeq" id="XP_070914160.1">
    <property type="nucleotide sequence ID" value="XM_071058059.1"/>
</dbReference>
<feature type="transmembrane region" description="Helical" evidence="7">
    <location>
        <begin position="178"/>
        <end position="199"/>
    </location>
</feature>
<feature type="transmembrane region" description="Helical" evidence="7">
    <location>
        <begin position="248"/>
        <end position="270"/>
    </location>
</feature>
<feature type="transmembrane region" description="Helical" evidence="7">
    <location>
        <begin position="126"/>
        <end position="147"/>
    </location>
</feature>
<feature type="transmembrane region" description="Helical" evidence="7">
    <location>
        <begin position="52"/>
        <end position="75"/>
    </location>
</feature>
<keyword evidence="4 7" id="KW-0472">Membrane</keyword>
<evidence type="ECO:0000313" key="10">
    <source>
        <dbReference type="Proteomes" id="UP001628179"/>
    </source>
</evidence>
<dbReference type="Pfam" id="PF20684">
    <property type="entry name" value="Fung_rhodopsin"/>
    <property type="match status" value="1"/>
</dbReference>
<feature type="compositionally biased region" description="Basic and acidic residues" evidence="6">
    <location>
        <begin position="393"/>
        <end position="403"/>
    </location>
</feature>
<dbReference type="PANTHER" id="PTHR33048">
    <property type="entry name" value="PTH11-LIKE INTEGRAL MEMBRANE PROTEIN (AFU_ORTHOLOGUE AFUA_5G11245)"/>
    <property type="match status" value="1"/>
</dbReference>
<keyword evidence="10" id="KW-1185">Reference proteome</keyword>
<gene>
    <name evidence="9" type="ORF">MFIFM68171_02637</name>
</gene>
<dbReference type="Proteomes" id="UP001628179">
    <property type="component" value="Unassembled WGS sequence"/>
</dbReference>
<proteinExistence type="inferred from homology"/>
<protein>
    <submittedName>
        <fullName evidence="9">Rhodopsin domain-containing protein</fullName>
    </submittedName>
</protein>
<keyword evidence="3 7" id="KW-1133">Transmembrane helix</keyword>
<comment type="similarity">
    <text evidence="5">Belongs to the SAT4 family.</text>
</comment>
<dbReference type="InterPro" id="IPR052337">
    <property type="entry name" value="SAT4-like"/>
</dbReference>
<feature type="transmembrane region" description="Helical" evidence="7">
    <location>
        <begin position="211"/>
        <end position="228"/>
    </location>
</feature>
<feature type="compositionally biased region" description="Basic and acidic residues" evidence="6">
    <location>
        <begin position="302"/>
        <end position="313"/>
    </location>
</feature>
<accession>A0ABQ0G3S7</accession>
<evidence type="ECO:0000256" key="1">
    <source>
        <dbReference type="ARBA" id="ARBA00004141"/>
    </source>
</evidence>
<sequence>MASSGPPGPDVSQAPLLVGVTSALHLVSFTLYGARIWTRSRPNLRLYLDDYFITLGVIFDLISYAFLMVAVSYGVGRHNFYVPDDQEVEAEKWLFLSQPTFPWSLAFSKMSIAWMLLRIQRDRRAWVWSMYGIMVFVVLTAINTNAFQFSLCKPLWAVWDHSDPNAVCMDPKIGQTSIYVNSAFTIVTDLILSLAPITFIIHIQRPLREKIVLAFVMGLGIFATSASIAKTFMVESYGKTGDTLTDTIGITTWSMLEMQLAIIAACIPCLKQLFERFLRRWGLISTHRSTAVSRSGYFKQNETRSRGYSEHLNSHQLSSMRSQRGTGGGGSANDDTKRFAAASIHETDSVESSEMPIMKPSRTSLRDFDNPGSPTSDATVYFKTAIKAAAAGDRSRPSLERAEGGGGGFGIQKETTVSVRTEPKHKRRGRDEDIV</sequence>
<evidence type="ECO:0000256" key="7">
    <source>
        <dbReference type="SAM" id="Phobius"/>
    </source>
</evidence>
<dbReference type="GeneID" id="98173382"/>
<evidence type="ECO:0000313" key="9">
    <source>
        <dbReference type="EMBL" id="GAB1312427.1"/>
    </source>
</evidence>
<feature type="transmembrane region" description="Helical" evidence="7">
    <location>
        <begin position="12"/>
        <end position="32"/>
    </location>
</feature>
<feature type="transmembrane region" description="Helical" evidence="7">
    <location>
        <begin position="101"/>
        <end position="119"/>
    </location>
</feature>
<evidence type="ECO:0000256" key="3">
    <source>
        <dbReference type="ARBA" id="ARBA00022989"/>
    </source>
</evidence>
<evidence type="ECO:0000256" key="4">
    <source>
        <dbReference type="ARBA" id="ARBA00023136"/>
    </source>
</evidence>
<reference evidence="9 10" key="1">
    <citation type="submission" date="2024-09" db="EMBL/GenBank/DDBJ databases">
        <title>Itraconazole resistance in Madurella fahalii resulting from another homologue of gene encoding cytochrome P450 14-alpha sterol demethylase (CYP51).</title>
        <authorList>
            <person name="Yoshioka I."/>
            <person name="Fahal A.H."/>
            <person name="Kaneko S."/>
            <person name="Yaguchi T."/>
        </authorList>
    </citation>
    <scope>NUCLEOTIDE SEQUENCE [LARGE SCALE GENOMIC DNA]</scope>
    <source>
        <strain evidence="9 10">IFM 68171</strain>
    </source>
</reference>
<keyword evidence="2 7" id="KW-0812">Transmembrane</keyword>
<dbReference type="EMBL" id="BAAFSV010000001">
    <property type="protein sequence ID" value="GAB1312427.1"/>
    <property type="molecule type" value="Genomic_DNA"/>
</dbReference>
<feature type="compositionally biased region" description="Polar residues" evidence="6">
    <location>
        <begin position="314"/>
        <end position="324"/>
    </location>
</feature>
<name>A0ABQ0G3S7_9PEZI</name>